<sequence length="411" mass="46068">MTQQRFGVVLFDDAASKRRTGATRAATDGFASIEGGRARRIKTVTELESDVKWLTNFEFLDFNSNSLGRHPNLYSSGFLRSDVKGLCDEFGLGPDQMAVDRAAELLSGLFMRTMRIATQTLKLDLEAEMPKGITKTLAEYIGLRYPVTGRISQDLNEAMERGYQKWHAVMSRPRKDWRSISLRRPRYTHALDVLSTPVPSNNRWVYLQSARLPAGSRDRIDWILGSEDMPMLANVIIKGRRGGLAELISFSSGAATERSWVSQPELLLLSEYCEIEVTGAFVCEDGFQHQKELDAFPSQGDFSLASASLGLVVENFWASLANPRVNRMGKKVFLPRAIWYRAMDRVLSFTKAAALKKDGFDIFGYGWGNVIAYYPTGATADVIEAATEHGLDVPVSKYREYQTEVRLDADE</sequence>
<dbReference type="Proteomes" id="UP000706525">
    <property type="component" value="Unassembled WGS sequence"/>
</dbReference>
<accession>A0ABM8XUX6</accession>
<organism evidence="1 2">
    <name type="scientific">Cupriavidus pampae</name>
    <dbReference type="NCBI Taxonomy" id="659251"/>
    <lineage>
        <taxon>Bacteria</taxon>
        <taxon>Pseudomonadati</taxon>
        <taxon>Pseudomonadota</taxon>
        <taxon>Betaproteobacteria</taxon>
        <taxon>Burkholderiales</taxon>
        <taxon>Burkholderiaceae</taxon>
        <taxon>Cupriavidus</taxon>
    </lineage>
</organism>
<reference evidence="1 2" key="1">
    <citation type="submission" date="2021-08" db="EMBL/GenBank/DDBJ databases">
        <authorList>
            <person name="Peeters C."/>
        </authorList>
    </citation>
    <scope>NUCLEOTIDE SEQUENCE [LARGE SCALE GENOMIC DNA]</scope>
    <source>
        <strain evidence="1 2">LMG 32289</strain>
    </source>
</reference>
<comment type="caution">
    <text evidence="1">The sequence shown here is derived from an EMBL/GenBank/DDBJ whole genome shotgun (WGS) entry which is preliminary data.</text>
</comment>
<evidence type="ECO:0000313" key="2">
    <source>
        <dbReference type="Proteomes" id="UP000706525"/>
    </source>
</evidence>
<protein>
    <submittedName>
        <fullName evidence="1">Uncharacterized protein</fullName>
    </submittedName>
</protein>
<keyword evidence="2" id="KW-1185">Reference proteome</keyword>
<proteinExistence type="predicted"/>
<gene>
    <name evidence="1" type="ORF">LMG32289_05552</name>
</gene>
<dbReference type="RefSeq" id="WP_223994208.1">
    <property type="nucleotide sequence ID" value="NZ_CAJZAG010000012.1"/>
</dbReference>
<evidence type="ECO:0000313" key="1">
    <source>
        <dbReference type="EMBL" id="CAG9184186.1"/>
    </source>
</evidence>
<dbReference type="EMBL" id="CAJZAG010000012">
    <property type="protein sequence ID" value="CAG9184186.1"/>
    <property type="molecule type" value="Genomic_DNA"/>
</dbReference>
<name>A0ABM8XUX6_9BURK</name>